<protein>
    <submittedName>
        <fullName evidence="2">Uncharacterized protein</fullName>
    </submittedName>
</protein>
<dbReference type="AlphaFoldDB" id="A0A0K6G5E3"/>
<proteinExistence type="predicted"/>
<organism evidence="2 3">
    <name type="scientific">Rhizoctonia solani</name>
    <dbReference type="NCBI Taxonomy" id="456999"/>
    <lineage>
        <taxon>Eukaryota</taxon>
        <taxon>Fungi</taxon>
        <taxon>Dikarya</taxon>
        <taxon>Basidiomycota</taxon>
        <taxon>Agaricomycotina</taxon>
        <taxon>Agaricomycetes</taxon>
        <taxon>Cantharellales</taxon>
        <taxon>Ceratobasidiaceae</taxon>
        <taxon>Rhizoctonia</taxon>
    </lineage>
</organism>
<feature type="signal peptide" evidence="1">
    <location>
        <begin position="1"/>
        <end position="17"/>
    </location>
</feature>
<accession>A0A0K6G5E3</accession>
<evidence type="ECO:0000256" key="1">
    <source>
        <dbReference type="SAM" id="SignalP"/>
    </source>
</evidence>
<gene>
    <name evidence="2" type="ORF">RSOLAG22IIIB_01366</name>
</gene>
<keyword evidence="3" id="KW-1185">Reference proteome</keyword>
<name>A0A0K6G5E3_9AGAM</name>
<dbReference type="Proteomes" id="UP000044841">
    <property type="component" value="Unassembled WGS sequence"/>
</dbReference>
<reference evidence="2 3" key="1">
    <citation type="submission" date="2015-07" db="EMBL/GenBank/DDBJ databases">
        <authorList>
            <person name="Noorani M."/>
        </authorList>
    </citation>
    <scope>NUCLEOTIDE SEQUENCE [LARGE SCALE GENOMIC DNA]</scope>
    <source>
        <strain evidence="2">BBA 69670</strain>
    </source>
</reference>
<sequence length="122" mass="13201">MHFKSVIIGTLFASAQAASAASLLTPRGDDQCRRAQIYGCTGNDFSGRCEDTDLGYTGVCYKTTGLFRDGLASARSKYSTGAVMFANGDCTGDFLWLDTQGQSNVNTKQYQSYVGIFIPEYS</sequence>
<evidence type="ECO:0000313" key="2">
    <source>
        <dbReference type="EMBL" id="CUA73847.1"/>
    </source>
</evidence>
<evidence type="ECO:0000313" key="3">
    <source>
        <dbReference type="Proteomes" id="UP000044841"/>
    </source>
</evidence>
<dbReference type="EMBL" id="CYGV01001400">
    <property type="protein sequence ID" value="CUA73847.1"/>
    <property type="molecule type" value="Genomic_DNA"/>
</dbReference>
<keyword evidence="1" id="KW-0732">Signal</keyword>
<feature type="chain" id="PRO_5005502942" evidence="1">
    <location>
        <begin position="18"/>
        <end position="122"/>
    </location>
</feature>